<reference evidence="5" key="1">
    <citation type="submission" date="2022-11" db="UniProtKB">
        <authorList>
            <consortium name="WormBaseParasite"/>
        </authorList>
    </citation>
    <scope>IDENTIFICATION</scope>
</reference>
<sequence>MEIHPTEDEMEAQIRANAIRPVLLNLYDIEEGFSLTIPGKNCKDSTTETFPYEERELLDCLENGELPWFLADILEHCPAAVYHEGCVAVRICDHRSSSDTSSNGRLIVLRPTFVSLAADLNALLATCSHLSAAQQQELESKFWNMVIPSSTLSAERKRKSQWVPDHEFFRRKSRNCQPYRIMRRKRENDLALERIATLLQLRLAMRESVGQAEDEAVEADLVAQMRQTAEALKTSPVCATSGGQWRPMLSTTKTPLDLAERKAAVEDRKRRERYPEEAEGRESSEMLQLIEEIIVEMPTNASGKSGPVHTTRMLISKHRQTAAYWGQLHLEGHPPVQNGPFLLGVEWDAKMYVLQYLEMITEGGRRQPISVVRNAPGKPPYVMSPKVGGRSAVQQLTPSLNSSSAAATPNDITATNINISEMNTMYMHPQ</sequence>
<evidence type="ECO:0000256" key="2">
    <source>
        <dbReference type="SAM" id="MobiDB-lite"/>
    </source>
</evidence>
<feature type="region of interest" description="Disordered" evidence="2">
    <location>
        <begin position="261"/>
        <end position="282"/>
    </location>
</feature>
<dbReference type="AlphaFoldDB" id="A0A914W3J3"/>
<keyword evidence="4" id="KW-1185">Reference proteome</keyword>
<evidence type="ECO:0000256" key="1">
    <source>
        <dbReference type="ARBA" id="ARBA00009112"/>
    </source>
</evidence>
<accession>A0A914W3J3</accession>
<evidence type="ECO:0000313" key="5">
    <source>
        <dbReference type="WBParaSite" id="PSAMB.scaffold314size57232.g4577.t1"/>
    </source>
</evidence>
<feature type="domain" description="Spt20-like SEP" evidence="3">
    <location>
        <begin position="24"/>
        <end position="148"/>
    </location>
</feature>
<dbReference type="InterPro" id="IPR021950">
    <property type="entry name" value="Spt20"/>
</dbReference>
<name>A0A914W3J3_9BILA</name>
<dbReference type="Pfam" id="PF12090">
    <property type="entry name" value="Spt20_SEP"/>
    <property type="match status" value="1"/>
</dbReference>
<organism evidence="4 5">
    <name type="scientific">Plectus sambesii</name>
    <dbReference type="NCBI Taxonomy" id="2011161"/>
    <lineage>
        <taxon>Eukaryota</taxon>
        <taxon>Metazoa</taxon>
        <taxon>Ecdysozoa</taxon>
        <taxon>Nematoda</taxon>
        <taxon>Chromadorea</taxon>
        <taxon>Plectida</taxon>
        <taxon>Plectina</taxon>
        <taxon>Plectoidea</taxon>
        <taxon>Plectidae</taxon>
        <taxon>Plectus</taxon>
    </lineage>
</organism>
<dbReference type="GO" id="GO:0003712">
    <property type="term" value="F:transcription coregulator activity"/>
    <property type="evidence" value="ECO:0007669"/>
    <property type="project" value="InterPro"/>
</dbReference>
<comment type="similarity">
    <text evidence="1">Belongs to the SPT20 family.</text>
</comment>
<dbReference type="Proteomes" id="UP000887566">
    <property type="component" value="Unplaced"/>
</dbReference>
<dbReference type="InterPro" id="IPR046468">
    <property type="entry name" value="Spt20-like_SEP"/>
</dbReference>
<dbReference type="WBParaSite" id="PSAMB.scaffold314size57232.g4577.t1">
    <property type="protein sequence ID" value="PSAMB.scaffold314size57232.g4577.t1"/>
    <property type="gene ID" value="PSAMB.scaffold314size57232.g4577"/>
</dbReference>
<evidence type="ECO:0000259" key="3">
    <source>
        <dbReference type="Pfam" id="PF12090"/>
    </source>
</evidence>
<dbReference type="GO" id="GO:0000124">
    <property type="term" value="C:SAGA complex"/>
    <property type="evidence" value="ECO:0007669"/>
    <property type="project" value="InterPro"/>
</dbReference>
<proteinExistence type="inferred from homology"/>
<protein>
    <submittedName>
        <fullName evidence="5">Spt20-like SEP domain-containing protein</fullName>
    </submittedName>
</protein>
<dbReference type="PANTHER" id="PTHR13526">
    <property type="entry name" value="TRANSCRIPTION FACTOR SPT20 HOMOLOG"/>
    <property type="match status" value="1"/>
</dbReference>
<evidence type="ECO:0000313" key="4">
    <source>
        <dbReference type="Proteomes" id="UP000887566"/>
    </source>
</evidence>
<dbReference type="PANTHER" id="PTHR13526:SF8">
    <property type="entry name" value="TRANSCRIPTION FACTOR SPT20 HOMOLOG"/>
    <property type="match status" value="1"/>
</dbReference>
<dbReference type="GO" id="GO:0006357">
    <property type="term" value="P:regulation of transcription by RNA polymerase II"/>
    <property type="evidence" value="ECO:0007669"/>
    <property type="project" value="TreeGrafter"/>
</dbReference>